<evidence type="ECO:0000256" key="1">
    <source>
        <dbReference type="ARBA" id="ARBA00006484"/>
    </source>
</evidence>
<dbReference type="GO" id="GO:0016491">
    <property type="term" value="F:oxidoreductase activity"/>
    <property type="evidence" value="ECO:0007669"/>
    <property type="project" value="UniProtKB-KW"/>
</dbReference>
<dbReference type="Pfam" id="PF00106">
    <property type="entry name" value="adh_short"/>
    <property type="match status" value="1"/>
</dbReference>
<dbReference type="PANTHER" id="PTHR43180:SF95">
    <property type="entry name" value="OS07G0691600 PROTEIN"/>
    <property type="match status" value="1"/>
</dbReference>
<comment type="caution">
    <text evidence="3">The sequence shown here is derived from an EMBL/GenBank/DDBJ whole genome shotgun (WGS) entry which is preliminary data.</text>
</comment>
<reference evidence="3 4" key="1">
    <citation type="journal article" date="2019" name="Sci. Rep.">
        <title>A high-quality genome of Eragrostis curvula grass provides insights into Poaceae evolution and supports new strategies to enhance forage quality.</title>
        <authorList>
            <person name="Carballo J."/>
            <person name="Santos B.A.C.M."/>
            <person name="Zappacosta D."/>
            <person name="Garbus I."/>
            <person name="Selva J.P."/>
            <person name="Gallo C.A."/>
            <person name="Diaz A."/>
            <person name="Albertini E."/>
            <person name="Caccamo M."/>
            <person name="Echenique V."/>
        </authorList>
    </citation>
    <scope>NUCLEOTIDE SEQUENCE [LARGE SCALE GENOMIC DNA]</scope>
    <source>
        <strain evidence="4">cv. Victoria</strain>
        <tissue evidence="3">Leaf</tissue>
    </source>
</reference>
<dbReference type="PRINTS" id="PR00081">
    <property type="entry name" value="GDHRDH"/>
</dbReference>
<dbReference type="SUPFAM" id="SSF51735">
    <property type="entry name" value="NAD(P)-binding Rossmann-fold domains"/>
    <property type="match status" value="1"/>
</dbReference>
<dbReference type="AlphaFoldDB" id="A0A5J9W598"/>
<evidence type="ECO:0000313" key="3">
    <source>
        <dbReference type="EMBL" id="TVU42674.1"/>
    </source>
</evidence>
<sequence>MQLTALRCVVEADVERAVARHGRLDVFYNNAAASVHWRQTRAAKHTASMDVAKFVRVLLVNALGAALGMKHAVRTMVAHGGGGSIVLVASVAGAMGGMGSPFGMATPMLVNAWRNQQQDEEEAFASQEENSEEVVRGLATLKGVTLRARDIAEAALFLASSHNLVVDGRATTSRNVIGL</sequence>
<accession>A0A5J9W598</accession>
<dbReference type="Proteomes" id="UP000324897">
    <property type="component" value="Unassembled WGS sequence"/>
</dbReference>
<keyword evidence="2" id="KW-0560">Oxidoreductase</keyword>
<dbReference type="InterPro" id="IPR036291">
    <property type="entry name" value="NAD(P)-bd_dom_sf"/>
</dbReference>
<dbReference type="Gene3D" id="3.40.50.720">
    <property type="entry name" value="NAD(P)-binding Rossmann-like Domain"/>
    <property type="match status" value="1"/>
</dbReference>
<evidence type="ECO:0000256" key="2">
    <source>
        <dbReference type="ARBA" id="ARBA00023002"/>
    </source>
</evidence>
<gene>
    <name evidence="3" type="ORF">EJB05_09094</name>
</gene>
<evidence type="ECO:0000313" key="4">
    <source>
        <dbReference type="Proteomes" id="UP000324897"/>
    </source>
</evidence>
<dbReference type="EMBL" id="RWGY01000005">
    <property type="protein sequence ID" value="TVU42674.1"/>
    <property type="molecule type" value="Genomic_DNA"/>
</dbReference>
<comment type="similarity">
    <text evidence="1">Belongs to the short-chain dehydrogenases/reductases (SDR) family.</text>
</comment>
<keyword evidence="4" id="KW-1185">Reference proteome</keyword>
<organism evidence="3 4">
    <name type="scientific">Eragrostis curvula</name>
    <name type="common">weeping love grass</name>
    <dbReference type="NCBI Taxonomy" id="38414"/>
    <lineage>
        <taxon>Eukaryota</taxon>
        <taxon>Viridiplantae</taxon>
        <taxon>Streptophyta</taxon>
        <taxon>Embryophyta</taxon>
        <taxon>Tracheophyta</taxon>
        <taxon>Spermatophyta</taxon>
        <taxon>Magnoliopsida</taxon>
        <taxon>Liliopsida</taxon>
        <taxon>Poales</taxon>
        <taxon>Poaceae</taxon>
        <taxon>PACMAD clade</taxon>
        <taxon>Chloridoideae</taxon>
        <taxon>Eragrostideae</taxon>
        <taxon>Eragrostidinae</taxon>
        <taxon>Eragrostis</taxon>
    </lineage>
</organism>
<feature type="non-terminal residue" evidence="3">
    <location>
        <position position="1"/>
    </location>
</feature>
<dbReference type="PANTHER" id="PTHR43180">
    <property type="entry name" value="3-OXOACYL-(ACYL-CARRIER-PROTEIN) REDUCTASE (AFU_ORTHOLOGUE AFUA_6G11210)"/>
    <property type="match status" value="1"/>
</dbReference>
<dbReference type="Gramene" id="TVU42674">
    <property type="protein sequence ID" value="TVU42674"/>
    <property type="gene ID" value="EJB05_09094"/>
</dbReference>
<protein>
    <submittedName>
        <fullName evidence="3">Uncharacterized protein</fullName>
    </submittedName>
</protein>
<proteinExistence type="inferred from homology"/>
<name>A0A5J9W598_9POAL</name>
<dbReference type="InterPro" id="IPR002347">
    <property type="entry name" value="SDR_fam"/>
</dbReference>
<dbReference type="OrthoDB" id="294295at2759"/>